<keyword evidence="6" id="KW-1185">Reference proteome</keyword>
<evidence type="ECO:0000313" key="5">
    <source>
        <dbReference type="EMBL" id="MFI2477937.1"/>
    </source>
</evidence>
<accession>A0ABW7X9X3</accession>
<dbReference type="Pfam" id="PF01832">
    <property type="entry name" value="Glucosaminidase"/>
    <property type="match status" value="1"/>
</dbReference>
<dbReference type="EMBL" id="JBIRYO010000031">
    <property type="protein sequence ID" value="MFI2477937.1"/>
    <property type="molecule type" value="Genomic_DNA"/>
</dbReference>
<proteinExistence type="predicted"/>
<evidence type="ECO:0000313" key="6">
    <source>
        <dbReference type="Proteomes" id="UP001611415"/>
    </source>
</evidence>
<protein>
    <submittedName>
        <fullName evidence="5">Glucosaminidase domain-containing protein</fullName>
    </submittedName>
</protein>
<comment type="caution">
    <text evidence="5">The sequence shown here is derived from an EMBL/GenBank/DDBJ whole genome shotgun (WGS) entry which is preliminary data.</text>
</comment>
<feature type="compositionally biased region" description="Acidic residues" evidence="2">
    <location>
        <begin position="60"/>
        <end position="71"/>
    </location>
</feature>
<feature type="region of interest" description="Disordered" evidence="2">
    <location>
        <begin position="297"/>
        <end position="348"/>
    </location>
</feature>
<dbReference type="InterPro" id="IPR058593">
    <property type="entry name" value="ARB_07466-like_C"/>
</dbReference>
<dbReference type="Proteomes" id="UP001611415">
    <property type="component" value="Unassembled WGS sequence"/>
</dbReference>
<feature type="region of interest" description="Disordered" evidence="2">
    <location>
        <begin position="517"/>
        <end position="543"/>
    </location>
</feature>
<dbReference type="InterPro" id="IPR002901">
    <property type="entry name" value="MGlyc_endo_b_GlcNAc-like_dom"/>
</dbReference>
<evidence type="ECO:0000256" key="1">
    <source>
        <dbReference type="ARBA" id="ARBA00022801"/>
    </source>
</evidence>
<feature type="compositionally biased region" description="Low complexity" evidence="2">
    <location>
        <begin position="518"/>
        <end position="533"/>
    </location>
</feature>
<evidence type="ECO:0000259" key="3">
    <source>
        <dbReference type="Pfam" id="PF01832"/>
    </source>
</evidence>
<dbReference type="RefSeq" id="WP_397095361.1">
    <property type="nucleotide sequence ID" value="NZ_JBIRYO010000031.1"/>
</dbReference>
<dbReference type="InterPro" id="IPR051056">
    <property type="entry name" value="Glycosyl_Hydrolase_73"/>
</dbReference>
<reference evidence="5 6" key="1">
    <citation type="submission" date="2024-10" db="EMBL/GenBank/DDBJ databases">
        <title>The Natural Products Discovery Center: Release of the First 8490 Sequenced Strains for Exploring Actinobacteria Biosynthetic Diversity.</title>
        <authorList>
            <person name="Kalkreuter E."/>
            <person name="Kautsar S.A."/>
            <person name="Yang D."/>
            <person name="Bader C.D."/>
            <person name="Teijaro C.N."/>
            <person name="Fluegel L."/>
            <person name="Davis C.M."/>
            <person name="Simpson J.R."/>
            <person name="Lauterbach L."/>
            <person name="Steele A.D."/>
            <person name="Gui C."/>
            <person name="Meng S."/>
            <person name="Li G."/>
            <person name="Viehrig K."/>
            <person name="Ye F."/>
            <person name="Su P."/>
            <person name="Kiefer A.F."/>
            <person name="Nichols A."/>
            <person name="Cepeda A.J."/>
            <person name="Yan W."/>
            <person name="Fan B."/>
            <person name="Jiang Y."/>
            <person name="Adhikari A."/>
            <person name="Zheng C.-J."/>
            <person name="Schuster L."/>
            <person name="Cowan T.M."/>
            <person name="Smanski M.J."/>
            <person name="Chevrette M.G."/>
            <person name="De Carvalho L.P.S."/>
            <person name="Shen B."/>
        </authorList>
    </citation>
    <scope>NUCLEOTIDE SEQUENCE [LARGE SCALE GENOMIC DNA]</scope>
    <source>
        <strain evidence="5 6">NPDC019275</strain>
    </source>
</reference>
<dbReference type="PANTHER" id="PTHR33308:SF9">
    <property type="entry name" value="PEPTIDOGLYCAN HYDROLASE FLGJ"/>
    <property type="match status" value="1"/>
</dbReference>
<feature type="region of interest" description="Disordered" evidence="2">
    <location>
        <begin position="41"/>
        <end position="71"/>
    </location>
</feature>
<feature type="compositionally biased region" description="Low complexity" evidence="2">
    <location>
        <begin position="323"/>
        <end position="348"/>
    </location>
</feature>
<dbReference type="Gene3D" id="1.10.530.10">
    <property type="match status" value="1"/>
</dbReference>
<evidence type="ECO:0000259" key="4">
    <source>
        <dbReference type="Pfam" id="PF26571"/>
    </source>
</evidence>
<dbReference type="PANTHER" id="PTHR33308">
    <property type="entry name" value="PEPTIDOGLYCAN HYDROLASE FLGJ"/>
    <property type="match status" value="1"/>
</dbReference>
<name>A0ABW7X9X3_9NOCA</name>
<sequence length="543" mass="59494">MSIYAESPIFASPESTPDPGMWPTREDVFAEDAEYIDETTWHGEDSDTEWAAPDSVGGELDADGGEIDSDAGEYGQEYADLEGVDVEAADYQARDYQAVDYEAADYQATDYQAVDFEAADYEDTDYEAPDYEDAVEAVDGEDIDYGEMDYEDVDAEDFEPEDAPPTDRAKGIVRRGTFTGCAGRAQPGARAMAAQWRRLTGRKAGTYNCRGTSLHGEGRSIDLYALVSDPVERAQAESYIKWMQDNAVELQVAYIIWNRQQWNWQLRHKGWRPYGGSSPHTNHIHVDLSVEGARTPSSLFDGPVPGLRSGVGPVPSRPPAPTPARSGAPATSPALSSPPRSAPAQAPARNLPAHVVEFVRRYRPHAIASQTRTNIPWLVTLGQAAVASGWGRSSCGNNVFGITAPTSIPASQRKLCTTRKTHRTPTVRYPEVISVTKRPDGRYDYVVREWLRTFDSPDSAFEAHARVLMAGSRYSKAFARFGGNPYVFAQEVAAAGYATAPGYGRLLDAVMRMIERVPSTSPRRGGRQPSRSTASDPCKWGPA</sequence>
<evidence type="ECO:0000256" key="2">
    <source>
        <dbReference type="SAM" id="MobiDB-lite"/>
    </source>
</evidence>
<feature type="domain" description="Mannosyl-glycoprotein endo-beta-N-acetylglucosamidase-like" evidence="3">
    <location>
        <begin position="364"/>
        <end position="514"/>
    </location>
</feature>
<feature type="domain" description="ARB-07466-like C-terminal" evidence="4">
    <location>
        <begin position="182"/>
        <end position="284"/>
    </location>
</feature>
<organism evidence="5 6">
    <name type="scientific">Nocardia xishanensis</name>
    <dbReference type="NCBI Taxonomy" id="238964"/>
    <lineage>
        <taxon>Bacteria</taxon>
        <taxon>Bacillati</taxon>
        <taxon>Actinomycetota</taxon>
        <taxon>Actinomycetes</taxon>
        <taxon>Mycobacteriales</taxon>
        <taxon>Nocardiaceae</taxon>
        <taxon>Nocardia</taxon>
    </lineage>
</organism>
<dbReference type="Pfam" id="PF26571">
    <property type="entry name" value="VldE"/>
    <property type="match status" value="1"/>
</dbReference>
<gene>
    <name evidence="5" type="ORF">ACH49W_31630</name>
</gene>
<keyword evidence="1" id="KW-0378">Hydrolase</keyword>
<feature type="region of interest" description="Disordered" evidence="2">
    <location>
        <begin position="1"/>
        <end position="22"/>
    </location>
</feature>